<dbReference type="Proteomes" id="UP000663829">
    <property type="component" value="Unassembled WGS sequence"/>
</dbReference>
<dbReference type="Gene3D" id="1.10.4080.10">
    <property type="entry name" value="ADP-ribosylation/Crystallin J1"/>
    <property type="match status" value="1"/>
</dbReference>
<gene>
    <name evidence="1" type="ORF">GPM918_LOCUS945</name>
    <name evidence="2" type="ORF">SRO942_LOCUS945</name>
</gene>
<evidence type="ECO:0000313" key="2">
    <source>
        <dbReference type="EMBL" id="CAF3532876.1"/>
    </source>
</evidence>
<name>A0A813PME3_9BILA</name>
<keyword evidence="3" id="KW-1185">Reference proteome</keyword>
<dbReference type="EMBL" id="CAJNOQ010000081">
    <property type="protein sequence ID" value="CAF0752966.1"/>
    <property type="molecule type" value="Genomic_DNA"/>
</dbReference>
<sequence>MSTILDRLEGALVGHALCDRFNASTKMAFQLGESLMELKEFDSSDVLSRYLWLYHTSTNNCDMGEIIKLVYHDLVSQIKTKKNNKITQQDFKFHVQQINATSEKVNEKLHGLTAGCNPAHRSYPIALYSSIHNDDVFDISKQEACLTHYSPEAGQVSGIVNLICRSLIIGQTWDSAVNNAFCVPNLSTDIQQIVSYHGRSSHIFEAKPSAYAPKVLKIALDCVKNSKFFKDAYERIYRIDNIYAPPIVGILAGAQWGLTSMLNMINDSDQSLSAIRKMANELAQPWERILEKDNSKVHV</sequence>
<evidence type="ECO:0000313" key="1">
    <source>
        <dbReference type="EMBL" id="CAF0752966.1"/>
    </source>
</evidence>
<dbReference type="Proteomes" id="UP000681722">
    <property type="component" value="Unassembled WGS sequence"/>
</dbReference>
<protein>
    <submittedName>
        <fullName evidence="1">Uncharacterized protein</fullName>
    </submittedName>
</protein>
<dbReference type="OrthoDB" id="9986429at2759"/>
<dbReference type="InterPro" id="IPR036705">
    <property type="entry name" value="Ribosyl_crysJ1_sf"/>
</dbReference>
<comment type="caution">
    <text evidence="1">The sequence shown here is derived from an EMBL/GenBank/DDBJ whole genome shotgun (WGS) entry which is preliminary data.</text>
</comment>
<dbReference type="Pfam" id="PF03747">
    <property type="entry name" value="ADP_ribosyl_GH"/>
    <property type="match status" value="1"/>
</dbReference>
<proteinExistence type="predicted"/>
<accession>A0A813PME3</accession>
<reference evidence="1" key="1">
    <citation type="submission" date="2021-02" db="EMBL/GenBank/DDBJ databases">
        <authorList>
            <person name="Nowell W R."/>
        </authorList>
    </citation>
    <scope>NUCLEOTIDE SEQUENCE</scope>
</reference>
<dbReference type="AlphaFoldDB" id="A0A813PME3"/>
<organism evidence="1 3">
    <name type="scientific">Didymodactylos carnosus</name>
    <dbReference type="NCBI Taxonomy" id="1234261"/>
    <lineage>
        <taxon>Eukaryota</taxon>
        <taxon>Metazoa</taxon>
        <taxon>Spiralia</taxon>
        <taxon>Gnathifera</taxon>
        <taxon>Rotifera</taxon>
        <taxon>Eurotatoria</taxon>
        <taxon>Bdelloidea</taxon>
        <taxon>Philodinida</taxon>
        <taxon>Philodinidae</taxon>
        <taxon>Didymodactylos</taxon>
    </lineage>
</organism>
<evidence type="ECO:0000313" key="3">
    <source>
        <dbReference type="Proteomes" id="UP000663829"/>
    </source>
</evidence>
<dbReference type="EMBL" id="CAJOBC010000081">
    <property type="protein sequence ID" value="CAF3532876.1"/>
    <property type="molecule type" value="Genomic_DNA"/>
</dbReference>
<dbReference type="SUPFAM" id="SSF101478">
    <property type="entry name" value="ADP-ribosylglycohydrolase"/>
    <property type="match status" value="1"/>
</dbReference>
<dbReference type="InterPro" id="IPR005502">
    <property type="entry name" value="Ribosyl_crysJ1"/>
</dbReference>